<keyword evidence="1" id="KW-0614">Plasmid</keyword>
<protein>
    <submittedName>
        <fullName evidence="1">Uncharacterized protein</fullName>
    </submittedName>
</protein>
<proteinExistence type="predicted"/>
<organism evidence="1 2">
    <name type="scientific">Thermus parvatiensis</name>
    <dbReference type="NCBI Taxonomy" id="456163"/>
    <lineage>
        <taxon>Bacteria</taxon>
        <taxon>Thermotogati</taxon>
        <taxon>Deinococcota</taxon>
        <taxon>Deinococci</taxon>
        <taxon>Thermales</taxon>
        <taxon>Thermaceae</taxon>
        <taxon>Thermus</taxon>
    </lineage>
</organism>
<reference evidence="1 2" key="1">
    <citation type="submission" date="2016-01" db="EMBL/GenBank/DDBJ databases">
        <title>Genome sequence of Thermus parvatiensis, a thermophile isolated from a hot water spring.</title>
        <authorList>
            <person name="Tripathi C."/>
            <person name="Lal R."/>
        </authorList>
    </citation>
    <scope>NUCLEOTIDE SEQUENCE [LARGE SCALE GENOMIC DNA]</scope>
    <source>
        <strain evidence="1 2">RL</strain>
        <plasmid evidence="1 2">pTP143</plasmid>
    </source>
</reference>
<dbReference type="KEGG" id="tpar:AV541_10415"/>
<name>A0A109QK44_9DEIN</name>
<sequence length="72" mass="7771">MVRRGDRLEAFVVKVGKRVYSLGVLLKNRHGPLGKDGSEGGGKRPRVAWVSCRITGRNPFLLKGGPQSLGKG</sequence>
<gene>
    <name evidence="1" type="ORF">AV541_10415</name>
</gene>
<accession>A0A109QK44</accession>
<dbReference type="Proteomes" id="UP000061630">
    <property type="component" value="Plasmid pTP143"/>
</dbReference>
<evidence type="ECO:0000313" key="2">
    <source>
        <dbReference type="Proteomes" id="UP000061630"/>
    </source>
</evidence>
<geneLocation type="plasmid" evidence="1 2">
    <name>pTP143</name>
</geneLocation>
<evidence type="ECO:0000313" key="1">
    <source>
        <dbReference type="EMBL" id="AMA76328.1"/>
    </source>
</evidence>
<dbReference type="AlphaFoldDB" id="A0A109QK44"/>
<dbReference type="EMBL" id="CP014142">
    <property type="protein sequence ID" value="AMA76328.1"/>
    <property type="molecule type" value="Genomic_DNA"/>
</dbReference>